<evidence type="ECO:0000313" key="5">
    <source>
        <dbReference type="EMBL" id="KRO30810.1"/>
    </source>
</evidence>
<dbReference type="PANTHER" id="PTHR45947">
    <property type="entry name" value="SULFOQUINOVOSYL TRANSFERASE SQD2"/>
    <property type="match status" value="1"/>
</dbReference>
<accession>A0A0R2P6Z0</accession>
<proteinExistence type="predicted"/>
<dbReference type="PANTHER" id="PTHR45947:SF3">
    <property type="entry name" value="SULFOQUINOVOSYL TRANSFERASE SQD2"/>
    <property type="match status" value="1"/>
</dbReference>
<organism evidence="5 6">
    <name type="scientific">Actinobacteria bacterium BACL2 MAG-121001-bin67</name>
    <dbReference type="NCBI Taxonomy" id="1655572"/>
    <lineage>
        <taxon>Bacteria</taxon>
        <taxon>Bacillati</taxon>
        <taxon>Actinomycetota</taxon>
        <taxon>Actinomycetes</taxon>
        <taxon>Actinomycetes incertae sedis</taxon>
        <taxon>ac1 cluster</taxon>
    </lineage>
</organism>
<dbReference type="InterPro" id="IPR001296">
    <property type="entry name" value="Glyco_trans_1"/>
</dbReference>
<dbReference type="EMBL" id="LIAW01000338">
    <property type="protein sequence ID" value="KRO30810.1"/>
    <property type="molecule type" value="Genomic_DNA"/>
</dbReference>
<dbReference type="InterPro" id="IPR028098">
    <property type="entry name" value="Glyco_trans_4-like_N"/>
</dbReference>
<name>A0A0R2P6Z0_9ACTN</name>
<dbReference type="Pfam" id="PF13439">
    <property type="entry name" value="Glyco_transf_4"/>
    <property type="match status" value="1"/>
</dbReference>
<dbReference type="Proteomes" id="UP000053349">
    <property type="component" value="Unassembled WGS sequence"/>
</dbReference>
<evidence type="ECO:0000256" key="1">
    <source>
        <dbReference type="ARBA" id="ARBA00022676"/>
    </source>
</evidence>
<evidence type="ECO:0000259" key="3">
    <source>
        <dbReference type="Pfam" id="PF00534"/>
    </source>
</evidence>
<keyword evidence="2" id="KW-0808">Transferase</keyword>
<feature type="domain" description="Glycosyl transferase family 1" evidence="3">
    <location>
        <begin position="198"/>
        <end position="347"/>
    </location>
</feature>
<dbReference type="GO" id="GO:1901137">
    <property type="term" value="P:carbohydrate derivative biosynthetic process"/>
    <property type="evidence" value="ECO:0007669"/>
    <property type="project" value="UniProtKB-ARBA"/>
</dbReference>
<evidence type="ECO:0008006" key="7">
    <source>
        <dbReference type="Google" id="ProtNLM"/>
    </source>
</evidence>
<protein>
    <recommendedName>
        <fullName evidence="7">Glycosyltransferase</fullName>
    </recommendedName>
</protein>
<evidence type="ECO:0000259" key="4">
    <source>
        <dbReference type="Pfam" id="PF13439"/>
    </source>
</evidence>
<dbReference type="AlphaFoldDB" id="A0A0R2P6Z0"/>
<sequence>MAELKVLLTSGIYPPDKGGPAHFVSTYSKWLANTGVNTSVLSLTDQDSTNKEDAGVKVSLISRKHMLPIRFSLASISIAKPLAKKRVILMNGLFLETLLAKVISRARLVAKVPGDIVWERARNQGLTSLTIDQYQGKERGGKKLFRFLFTKSLGKANHIIAPSLHLKHLIESWGIKSEKISVIRNSVDTELFAPDVSISKRFDVITVCRLVPWKGVDELINECSKRGLSLAVVGDGPERSNLEKLAQGQSGCNVTFLGDIPHKNLPALLNSSKIFVLNSHYEGSPHSLIEALSIGMAAIARESTGSAEVINDSENGLLSGKLRSLGDSIDLLMKDSALIERLQRGARATALAEYDQELNFKRIKSVLEGVL</sequence>
<keyword evidence="1" id="KW-0328">Glycosyltransferase</keyword>
<dbReference type="GO" id="GO:0016757">
    <property type="term" value="F:glycosyltransferase activity"/>
    <property type="evidence" value="ECO:0007669"/>
    <property type="project" value="UniProtKB-KW"/>
</dbReference>
<evidence type="ECO:0000313" key="6">
    <source>
        <dbReference type="Proteomes" id="UP000053349"/>
    </source>
</evidence>
<dbReference type="SUPFAM" id="SSF53756">
    <property type="entry name" value="UDP-Glycosyltransferase/glycogen phosphorylase"/>
    <property type="match status" value="1"/>
</dbReference>
<evidence type="ECO:0000256" key="2">
    <source>
        <dbReference type="ARBA" id="ARBA00022679"/>
    </source>
</evidence>
<comment type="caution">
    <text evidence="5">The sequence shown here is derived from an EMBL/GenBank/DDBJ whole genome shotgun (WGS) entry which is preliminary data.</text>
</comment>
<gene>
    <name evidence="5" type="ORF">ABR64_02300</name>
</gene>
<dbReference type="InterPro" id="IPR050194">
    <property type="entry name" value="Glycosyltransferase_grp1"/>
</dbReference>
<feature type="domain" description="Glycosyltransferase subfamily 4-like N-terminal" evidence="4">
    <location>
        <begin position="18"/>
        <end position="190"/>
    </location>
</feature>
<dbReference type="Pfam" id="PF00534">
    <property type="entry name" value="Glycos_transf_1"/>
    <property type="match status" value="1"/>
</dbReference>
<dbReference type="CDD" id="cd03801">
    <property type="entry name" value="GT4_PimA-like"/>
    <property type="match status" value="1"/>
</dbReference>
<reference evidence="5 6" key="1">
    <citation type="submission" date="2015-10" db="EMBL/GenBank/DDBJ databases">
        <title>Metagenome-Assembled Genomes uncover a global brackish microbiome.</title>
        <authorList>
            <person name="Hugerth L.W."/>
            <person name="Larsson J."/>
            <person name="Alneberg J."/>
            <person name="Lindh M.V."/>
            <person name="Legrand C."/>
            <person name="Pinhassi J."/>
            <person name="Andersson A.F."/>
        </authorList>
    </citation>
    <scope>NUCLEOTIDE SEQUENCE [LARGE SCALE GENOMIC DNA]</scope>
    <source>
        <strain evidence="5">BACL2 MAG-121001-bin67</strain>
    </source>
</reference>
<dbReference type="Gene3D" id="3.40.50.2000">
    <property type="entry name" value="Glycogen Phosphorylase B"/>
    <property type="match status" value="2"/>
</dbReference>